<dbReference type="InterPro" id="IPR013783">
    <property type="entry name" value="Ig-like_fold"/>
</dbReference>
<dbReference type="Gene3D" id="2.60.40.10">
    <property type="entry name" value="Immunoglobulins"/>
    <property type="match status" value="1"/>
</dbReference>
<protein>
    <submittedName>
        <fullName evidence="2">Glycosyl hydrolases family 25</fullName>
    </submittedName>
</protein>
<accession>A0A1M6JDN4</accession>
<organism evidence="2 3">
    <name type="scientific">Clostridium amylolyticum</name>
    <dbReference type="NCBI Taxonomy" id="1121298"/>
    <lineage>
        <taxon>Bacteria</taxon>
        <taxon>Bacillati</taxon>
        <taxon>Bacillota</taxon>
        <taxon>Clostridia</taxon>
        <taxon>Eubacteriales</taxon>
        <taxon>Clostridiaceae</taxon>
        <taxon>Clostridium</taxon>
    </lineage>
</organism>
<dbReference type="STRING" id="1121298.SAMN05444401_3059"/>
<sequence length="338" mass="38170">MQSPNAGSLFGIDINEFSQNVNFQVLARTVDFLYLRSSGSGSGRFRVDRKFLEFAKASRDFGIPVGAYHYALPTTSLPAADAQADDFANILQQGFGTGDYGDLFPVIDVEAPLDKSLTTEQLVNWVDRFRRRFESKTRRRLMIYTGAFFIDLYNNFYIPGRGFPLSNMPLWIAMYTSIPGNPPIPKDQGGWTRWRIWQYSESGNVNGVDSPTDLNFGPNNIDLLRPPRDVAGLRVYEDARNIYVSWNPNPDVDLGGYNIFLNSNYVATLNKGRNSYVIPKSKYGVTATSPVNIGVEAFDTDGDFSKERTIVTLNRGQRNVQFTNSEFYIDENGNFHFL</sequence>
<dbReference type="GO" id="GO:0003796">
    <property type="term" value="F:lysozyme activity"/>
    <property type="evidence" value="ECO:0007669"/>
    <property type="project" value="InterPro"/>
</dbReference>
<dbReference type="AlphaFoldDB" id="A0A1M6JDN4"/>
<evidence type="ECO:0000256" key="1">
    <source>
        <dbReference type="ARBA" id="ARBA00010646"/>
    </source>
</evidence>
<dbReference type="GO" id="GO:0016052">
    <property type="term" value="P:carbohydrate catabolic process"/>
    <property type="evidence" value="ECO:0007669"/>
    <property type="project" value="TreeGrafter"/>
</dbReference>
<dbReference type="EMBL" id="FQZO01000005">
    <property type="protein sequence ID" value="SHJ44793.1"/>
    <property type="molecule type" value="Genomic_DNA"/>
</dbReference>
<keyword evidence="3" id="KW-1185">Reference proteome</keyword>
<dbReference type="Pfam" id="PF01183">
    <property type="entry name" value="Glyco_hydro_25"/>
    <property type="match status" value="1"/>
</dbReference>
<dbReference type="SUPFAM" id="SSF51445">
    <property type="entry name" value="(Trans)glycosidases"/>
    <property type="match status" value="1"/>
</dbReference>
<dbReference type="GO" id="GO:0009253">
    <property type="term" value="P:peptidoglycan catabolic process"/>
    <property type="evidence" value="ECO:0007669"/>
    <property type="project" value="InterPro"/>
</dbReference>
<comment type="similarity">
    <text evidence="1">Belongs to the glycosyl hydrolase 25 family.</text>
</comment>
<evidence type="ECO:0000313" key="2">
    <source>
        <dbReference type="EMBL" id="SHJ44793.1"/>
    </source>
</evidence>
<keyword evidence="2" id="KW-0378">Hydrolase</keyword>
<dbReference type="PANTHER" id="PTHR34135:SF2">
    <property type="entry name" value="LYSOZYME"/>
    <property type="match status" value="1"/>
</dbReference>
<evidence type="ECO:0000313" key="3">
    <source>
        <dbReference type="Proteomes" id="UP000184080"/>
    </source>
</evidence>
<dbReference type="PANTHER" id="PTHR34135">
    <property type="entry name" value="LYSOZYME"/>
    <property type="match status" value="1"/>
</dbReference>
<dbReference type="GO" id="GO:0016998">
    <property type="term" value="P:cell wall macromolecule catabolic process"/>
    <property type="evidence" value="ECO:0007669"/>
    <property type="project" value="InterPro"/>
</dbReference>
<dbReference type="InterPro" id="IPR017853">
    <property type="entry name" value="GH"/>
</dbReference>
<gene>
    <name evidence="2" type="ORF">SAMN05444401_3059</name>
</gene>
<dbReference type="Proteomes" id="UP000184080">
    <property type="component" value="Unassembled WGS sequence"/>
</dbReference>
<name>A0A1M6JDN4_9CLOT</name>
<dbReference type="InterPro" id="IPR002053">
    <property type="entry name" value="Glyco_hydro_25"/>
</dbReference>
<dbReference type="OrthoDB" id="9765879at2"/>
<dbReference type="RefSeq" id="WP_073008520.1">
    <property type="nucleotide sequence ID" value="NZ_FQZO01000005.1"/>
</dbReference>
<dbReference type="Gene3D" id="3.20.20.80">
    <property type="entry name" value="Glycosidases"/>
    <property type="match status" value="1"/>
</dbReference>
<dbReference type="PROSITE" id="PS51904">
    <property type="entry name" value="GLYCOSYL_HYDROL_F25_2"/>
    <property type="match status" value="1"/>
</dbReference>
<reference evidence="2 3" key="1">
    <citation type="submission" date="2016-11" db="EMBL/GenBank/DDBJ databases">
        <authorList>
            <person name="Jaros S."/>
            <person name="Januszkiewicz K."/>
            <person name="Wedrychowicz H."/>
        </authorList>
    </citation>
    <scope>NUCLEOTIDE SEQUENCE [LARGE SCALE GENOMIC DNA]</scope>
    <source>
        <strain evidence="2 3">DSM 21864</strain>
    </source>
</reference>
<dbReference type="CDD" id="cd00599">
    <property type="entry name" value="GH25_muramidase"/>
    <property type="match status" value="1"/>
</dbReference>
<proteinExistence type="inferred from homology"/>